<dbReference type="InterPro" id="IPR006311">
    <property type="entry name" value="TAT_signal"/>
</dbReference>
<proteinExistence type="inferred from homology"/>
<dbReference type="Proteomes" id="UP000002440">
    <property type="component" value="Chromosome"/>
</dbReference>
<evidence type="ECO:0000256" key="1">
    <source>
        <dbReference type="ARBA" id="ARBA00010062"/>
    </source>
</evidence>
<sequence>MDTNFERRRIMQMLAAASAAAAVPIGTIAAAADGAAPKKPTGKPIVLGLTISTTAAAGVADHADHMNGSLLAQEEINANGGILGRPLELRPVDVDLLSAESCQASIRKLVDLKVHAISSPFLFVPIPAMDASANYKCPYVNGNTQRAATDMVAKHPEKYNHIFQMDPSEVFYGETFPVFLESLADSGNWKPKNNKVHIVQEQIAYCQTISRACQEALKKSRFELAKVTDIQYPVQDWGSVIRDIKKTGAGTVMMDHWVAAEYAAFCKQFRANPLKGTLIYLQYGPSQPEFLELTGKAAEGFVWSTMLGVYADKKGQAFRDKYQKRFPGKTMGLCYTGGGYDIAYMMAQAWNAVGNPDDFKAVNDYIRKTAFRGVCGWSYMNNPRQEARHFPLGTDSIESGMSQLYFQIQDGKNKIIYPPQLKEADFRLTPWM</sequence>
<dbReference type="STRING" id="265072.Mfla_0152"/>
<evidence type="ECO:0000313" key="6">
    <source>
        <dbReference type="Proteomes" id="UP000002440"/>
    </source>
</evidence>
<dbReference type="AlphaFoldDB" id="Q1H514"/>
<evidence type="ECO:0000259" key="4">
    <source>
        <dbReference type="Pfam" id="PF13458"/>
    </source>
</evidence>
<dbReference type="EMBL" id="CP000284">
    <property type="protein sequence ID" value="ABE48423.1"/>
    <property type="molecule type" value="Genomic_DNA"/>
</dbReference>
<dbReference type="OrthoDB" id="9777352at2"/>
<dbReference type="PANTHER" id="PTHR30483">
    <property type="entry name" value="LEUCINE-SPECIFIC-BINDING PROTEIN"/>
    <property type="match status" value="1"/>
</dbReference>
<feature type="signal peptide" evidence="3">
    <location>
        <begin position="1"/>
        <end position="31"/>
    </location>
</feature>
<dbReference type="PROSITE" id="PS51318">
    <property type="entry name" value="TAT"/>
    <property type="match status" value="1"/>
</dbReference>
<reference evidence="5 6" key="1">
    <citation type="submission" date="2006-03" db="EMBL/GenBank/DDBJ databases">
        <title>Complete sequence of Methylobacillus flagellatus KT.</title>
        <authorList>
            <consortium name="US DOE Joint Genome Institute"/>
            <person name="Copeland A."/>
            <person name="Lucas S."/>
            <person name="Lapidus A."/>
            <person name="Barry K."/>
            <person name="Detter J.C."/>
            <person name="Glavina del Rio T."/>
            <person name="Hammon N."/>
            <person name="Israni S."/>
            <person name="Dalin E."/>
            <person name="Tice H."/>
            <person name="Pitluck S."/>
            <person name="Brettin T."/>
            <person name="Bruce D."/>
            <person name="Han C."/>
            <person name="Tapia R."/>
            <person name="Saunders E."/>
            <person name="Gilna P."/>
            <person name="Schmutz J."/>
            <person name="Larimer F."/>
            <person name="Land M."/>
            <person name="Kyrpides N."/>
            <person name="Anderson I."/>
            <person name="Richardson P."/>
        </authorList>
    </citation>
    <scope>NUCLEOTIDE SEQUENCE [LARGE SCALE GENOMIC DNA]</scope>
    <source>
        <strain evidence="6">KT / ATCC 51484 / DSM 6875</strain>
    </source>
</reference>
<name>Q1H514_METFK</name>
<organism evidence="5 6">
    <name type="scientific">Methylobacillus flagellatus (strain ATCC 51484 / DSM 6875 / VKM B-1610 / KT)</name>
    <dbReference type="NCBI Taxonomy" id="265072"/>
    <lineage>
        <taxon>Bacteria</taxon>
        <taxon>Pseudomonadati</taxon>
        <taxon>Pseudomonadota</taxon>
        <taxon>Betaproteobacteria</taxon>
        <taxon>Nitrosomonadales</taxon>
        <taxon>Methylophilaceae</taxon>
        <taxon>Methylobacillus</taxon>
    </lineage>
</organism>
<accession>Q1H514</accession>
<gene>
    <name evidence="5" type="ordered locus">Mfla_0152</name>
</gene>
<dbReference type="eggNOG" id="COG0683">
    <property type="taxonomic scope" value="Bacteria"/>
</dbReference>
<dbReference type="HOGENOM" id="CLU_027128_6_2_4"/>
<comment type="similarity">
    <text evidence="1">Belongs to the leucine-binding protein family.</text>
</comment>
<protein>
    <submittedName>
        <fullName evidence="5">Amino acid/amide ABC transporter substrate-binding protein, HAAT family</fullName>
    </submittedName>
</protein>
<feature type="domain" description="Leucine-binding protein" evidence="4">
    <location>
        <begin position="47"/>
        <end position="381"/>
    </location>
</feature>
<dbReference type="InterPro" id="IPR051010">
    <property type="entry name" value="BCAA_transport"/>
</dbReference>
<dbReference type="SUPFAM" id="SSF53822">
    <property type="entry name" value="Periplasmic binding protein-like I"/>
    <property type="match status" value="1"/>
</dbReference>
<dbReference type="InterPro" id="IPR028082">
    <property type="entry name" value="Peripla_BP_I"/>
</dbReference>
<dbReference type="InterPro" id="IPR028081">
    <property type="entry name" value="Leu-bd"/>
</dbReference>
<evidence type="ECO:0000256" key="3">
    <source>
        <dbReference type="SAM" id="SignalP"/>
    </source>
</evidence>
<dbReference type="KEGG" id="mfa:Mfla_0152"/>
<dbReference type="Pfam" id="PF13458">
    <property type="entry name" value="Peripla_BP_6"/>
    <property type="match status" value="1"/>
</dbReference>
<evidence type="ECO:0000256" key="2">
    <source>
        <dbReference type="ARBA" id="ARBA00022729"/>
    </source>
</evidence>
<feature type="chain" id="PRO_5004189984" evidence="3">
    <location>
        <begin position="32"/>
        <end position="432"/>
    </location>
</feature>
<dbReference type="PANTHER" id="PTHR30483:SF6">
    <property type="entry name" value="PERIPLASMIC BINDING PROTEIN OF ABC TRANSPORTER FOR NATURAL AMINO ACIDS"/>
    <property type="match status" value="1"/>
</dbReference>
<keyword evidence="6" id="KW-1185">Reference proteome</keyword>
<dbReference type="Gene3D" id="3.40.50.2300">
    <property type="match status" value="2"/>
</dbReference>
<keyword evidence="2 3" id="KW-0732">Signal</keyword>
<dbReference type="DNASU" id="3999529"/>
<evidence type="ECO:0000313" key="5">
    <source>
        <dbReference type="EMBL" id="ABE48423.1"/>
    </source>
</evidence>